<feature type="disulfide bond" evidence="6">
    <location>
        <begin position="114"/>
        <end position="138"/>
    </location>
</feature>
<dbReference type="InterPro" id="IPR020067">
    <property type="entry name" value="Frizzled_dom"/>
</dbReference>
<evidence type="ECO:0000256" key="2">
    <source>
        <dbReference type="ARBA" id="ARBA00022473"/>
    </source>
</evidence>
<dbReference type="PANTHER" id="PTHR11309">
    <property type="entry name" value="FRIZZLED"/>
    <property type="match status" value="1"/>
</dbReference>
<name>E3UZJ5_SCHMD</name>
<dbReference type="EMBL" id="HM751832">
    <property type="protein sequence ID" value="ADO51626.1"/>
    <property type="molecule type" value="mRNA"/>
</dbReference>
<keyword evidence="3" id="KW-0879">Wnt signaling pathway</keyword>
<dbReference type="Pfam" id="PF01392">
    <property type="entry name" value="Fz"/>
    <property type="match status" value="1"/>
</dbReference>
<dbReference type="GO" id="GO:0017147">
    <property type="term" value="F:Wnt-protein binding"/>
    <property type="evidence" value="ECO:0007669"/>
    <property type="project" value="TreeGrafter"/>
</dbReference>
<dbReference type="InterPro" id="IPR036790">
    <property type="entry name" value="Frizzled_dom_sf"/>
</dbReference>
<evidence type="ECO:0000256" key="7">
    <source>
        <dbReference type="SAM" id="SignalP"/>
    </source>
</evidence>
<comment type="similarity">
    <text evidence="1">Belongs to the secreted frizzled-related protein (sFRP) family.</text>
</comment>
<dbReference type="PROSITE" id="PS50189">
    <property type="entry name" value="NTR"/>
    <property type="match status" value="1"/>
</dbReference>
<keyword evidence="7" id="KW-0732">Signal</keyword>
<dbReference type="SUPFAM" id="SSF63501">
    <property type="entry name" value="Frizzled cysteine-rich domain"/>
    <property type="match status" value="1"/>
</dbReference>
<dbReference type="Gene3D" id="1.10.2000.10">
    <property type="entry name" value="Frizzled cysteine-rich domain"/>
    <property type="match status" value="1"/>
</dbReference>
<evidence type="ECO:0000259" key="8">
    <source>
        <dbReference type="PROSITE" id="PS50038"/>
    </source>
</evidence>
<sequence length="370" mass="42765">MRLIGSLLVLLVLVSLFSVDFRVGANRQRLNQCYPKFANHTLCGGAGVLNSMKTFSGLLRNSKSGFSIYQSNIWIILLHTKCHVDLEKFLCTIYAPICLKGHRFTRVFPCEELCASVKEQCLPRLKIYGFEWPSIVDCGKFPLENKASCIQLTDGTGNYLKKSLVKKQREDRSLNQTILSDQEQTLQKKNCPICNRKVPLEILTKNFCKYSLVIRAKIANIFQKPKGAISIRLQHKSNIIHSSHPIRISLANLITEIQCKCSILQNAKSVSKGKWLLFGDIENGQFIVKFLTKWQRKRKKFRSLFRQLMKKPKFFCKNRNKLLNIVNNQFKPNENLIQKSETKTENNQPEYSIYSNPFIYKNDLKKFSDK</sequence>
<dbReference type="InterPro" id="IPR008993">
    <property type="entry name" value="TIMP-like_OB-fold"/>
</dbReference>
<evidence type="ECO:0000259" key="9">
    <source>
        <dbReference type="PROSITE" id="PS50189"/>
    </source>
</evidence>
<dbReference type="GO" id="GO:0035567">
    <property type="term" value="P:non-canonical Wnt signaling pathway"/>
    <property type="evidence" value="ECO:0007669"/>
    <property type="project" value="TreeGrafter"/>
</dbReference>
<dbReference type="OrthoDB" id="5985572at2759"/>
<evidence type="ECO:0000256" key="3">
    <source>
        <dbReference type="ARBA" id="ARBA00022687"/>
    </source>
</evidence>
<dbReference type="AlphaFoldDB" id="E3UZJ5"/>
<dbReference type="SMART" id="SM00063">
    <property type="entry name" value="FRI"/>
    <property type="match status" value="1"/>
</dbReference>
<dbReference type="GO" id="GO:0030154">
    <property type="term" value="P:cell differentiation"/>
    <property type="evidence" value="ECO:0007669"/>
    <property type="project" value="UniProtKB-KW"/>
</dbReference>
<dbReference type="GO" id="GO:0005615">
    <property type="term" value="C:extracellular space"/>
    <property type="evidence" value="ECO:0007669"/>
    <property type="project" value="TreeGrafter"/>
</dbReference>
<keyword evidence="4" id="KW-0221">Differentiation</keyword>
<evidence type="ECO:0000256" key="5">
    <source>
        <dbReference type="ARBA" id="ARBA00023157"/>
    </source>
</evidence>
<dbReference type="InterPro" id="IPR001134">
    <property type="entry name" value="Netrin_domain"/>
</dbReference>
<dbReference type="GO" id="GO:0060070">
    <property type="term" value="P:canonical Wnt signaling pathway"/>
    <property type="evidence" value="ECO:0007669"/>
    <property type="project" value="TreeGrafter"/>
</dbReference>
<dbReference type="PROSITE" id="PS50038">
    <property type="entry name" value="FZ"/>
    <property type="match status" value="1"/>
</dbReference>
<dbReference type="PANTHER" id="PTHR11309:SF148">
    <property type="entry name" value="SECRETED FRIZZLED-RELATED PROTEIN 1"/>
    <property type="match status" value="1"/>
</dbReference>
<evidence type="ECO:0000256" key="4">
    <source>
        <dbReference type="ARBA" id="ARBA00022782"/>
    </source>
</evidence>
<feature type="signal peptide" evidence="7">
    <location>
        <begin position="1"/>
        <end position="25"/>
    </location>
</feature>
<evidence type="ECO:0000313" key="10">
    <source>
        <dbReference type="EMBL" id="ADO51626.1"/>
    </source>
</evidence>
<organism evidence="10">
    <name type="scientific">Schmidtea mediterranea</name>
    <name type="common">Freshwater planarian flatworm</name>
    <dbReference type="NCBI Taxonomy" id="79327"/>
    <lineage>
        <taxon>Eukaryota</taxon>
        <taxon>Metazoa</taxon>
        <taxon>Spiralia</taxon>
        <taxon>Lophotrochozoa</taxon>
        <taxon>Platyhelminthes</taxon>
        <taxon>Rhabditophora</taxon>
        <taxon>Seriata</taxon>
        <taxon>Tricladida</taxon>
        <taxon>Continenticola</taxon>
        <taxon>Geoplanoidea</taxon>
        <taxon>Dugesiidae</taxon>
        <taxon>Schmidtea</taxon>
    </lineage>
</organism>
<dbReference type="InterPro" id="IPR015526">
    <property type="entry name" value="Frizzled/SFRP"/>
</dbReference>
<evidence type="ECO:0000256" key="1">
    <source>
        <dbReference type="ARBA" id="ARBA00010054"/>
    </source>
</evidence>
<evidence type="ECO:0000256" key="6">
    <source>
        <dbReference type="PROSITE-ProRule" id="PRU00090"/>
    </source>
</evidence>
<feature type="domain" description="FZ" evidence="8">
    <location>
        <begin position="28"/>
        <end position="152"/>
    </location>
</feature>
<keyword evidence="2" id="KW-0217">Developmental protein</keyword>
<proteinExistence type="evidence at transcript level"/>
<feature type="domain" description="NTR" evidence="9">
    <location>
        <begin position="191"/>
        <end position="316"/>
    </location>
</feature>
<feature type="chain" id="PRO_5003182616" evidence="7">
    <location>
        <begin position="26"/>
        <end position="370"/>
    </location>
</feature>
<keyword evidence="5 6" id="KW-1015">Disulfide bond</keyword>
<comment type="caution">
    <text evidence="6">Lacks conserved residue(s) required for the propagation of feature annotation.</text>
</comment>
<protein>
    <submittedName>
        <fullName evidence="10">Secreted frizzled related protein 3</fullName>
    </submittedName>
</protein>
<dbReference type="SUPFAM" id="SSF50242">
    <property type="entry name" value="TIMP-like"/>
    <property type="match status" value="1"/>
</dbReference>
<accession>E3UZJ5</accession>
<reference evidence="10" key="1">
    <citation type="journal article" date="2010" name="Dev. Biol.">
        <title>Expression of secreted Wnt pathway components reveals unexpected complexity of the planarian amputation response.</title>
        <authorList>
            <person name="Gurley K.A."/>
            <person name="Elliott S.A."/>
            <person name="Simakov O."/>
            <person name="Schmidt H.A."/>
            <person name="Holstein T.W."/>
            <person name="Sanchez Alvarado A."/>
        </authorList>
    </citation>
    <scope>NUCLEOTIDE SEQUENCE</scope>
</reference>